<accession>A0A1H5ZAH0</accession>
<dbReference type="OrthoDB" id="9792813at2"/>
<dbReference type="EMBL" id="FNVA01000004">
    <property type="protein sequence ID" value="SEG32637.1"/>
    <property type="molecule type" value="Genomic_DNA"/>
</dbReference>
<keyword evidence="2" id="KW-1185">Reference proteome</keyword>
<gene>
    <name evidence="1" type="ORF">SAMN05421819_2517</name>
</gene>
<evidence type="ECO:0000313" key="1">
    <source>
        <dbReference type="EMBL" id="SEG32637.1"/>
    </source>
</evidence>
<dbReference type="RefSeq" id="WP_103933416.1">
    <property type="nucleotide sequence ID" value="NZ_FNVA01000004.1"/>
</dbReference>
<protein>
    <submittedName>
        <fullName evidence="1">Uncharacterized protein</fullName>
    </submittedName>
</protein>
<proteinExistence type="predicted"/>
<organism evidence="1 2">
    <name type="scientific">Bryocella elongata</name>
    <dbReference type="NCBI Taxonomy" id="863522"/>
    <lineage>
        <taxon>Bacteria</taxon>
        <taxon>Pseudomonadati</taxon>
        <taxon>Acidobacteriota</taxon>
        <taxon>Terriglobia</taxon>
        <taxon>Terriglobales</taxon>
        <taxon>Acidobacteriaceae</taxon>
        <taxon>Bryocella</taxon>
    </lineage>
</organism>
<evidence type="ECO:0000313" key="2">
    <source>
        <dbReference type="Proteomes" id="UP000236728"/>
    </source>
</evidence>
<dbReference type="Proteomes" id="UP000236728">
    <property type="component" value="Unassembled WGS sequence"/>
</dbReference>
<reference evidence="1 2" key="1">
    <citation type="submission" date="2016-10" db="EMBL/GenBank/DDBJ databases">
        <authorList>
            <person name="de Groot N.N."/>
        </authorList>
    </citation>
    <scope>NUCLEOTIDE SEQUENCE [LARGE SCALE GENOMIC DNA]</scope>
    <source>
        <strain evidence="1 2">DSM 22489</strain>
    </source>
</reference>
<sequence length="202" mass="22524">MATSISMPSLYEINSAAKAFDQEDRADTALVNLFGWATGNTDYNKVLLKVVALNQLYSTNVYAVREMAAHISEAGSVIDDCLAVGCPSVVERIASLTLNGVTRIHFSFATKYCSFHQTEKYPIYDANVYRTLMALAKGEKRRSCVSKADRTYKAFREEIDALRTRLCEPNLSYKTLDKYLYRTGRTLKKNSARAAIASKTAS</sequence>
<name>A0A1H5ZAH0_9BACT</name>
<dbReference type="AlphaFoldDB" id="A0A1H5ZAH0"/>